<keyword evidence="3" id="KW-1185">Reference proteome</keyword>
<proteinExistence type="predicted"/>
<dbReference type="InterPro" id="IPR013429">
    <property type="entry name" value="Regulatory_FmdB_Zinc_ribbon"/>
</dbReference>
<evidence type="ECO:0000313" key="3">
    <source>
        <dbReference type="Proteomes" id="UP000239724"/>
    </source>
</evidence>
<dbReference type="Pfam" id="PF09723">
    <property type="entry name" value="Zn_ribbon_8"/>
    <property type="match status" value="1"/>
</dbReference>
<accession>A0A2S6NF09</accession>
<dbReference type="NCBIfam" id="TIGR02605">
    <property type="entry name" value="CxxC_CxxC_SSSS"/>
    <property type="match status" value="1"/>
</dbReference>
<organism evidence="2 3">
    <name type="scientific">Rhodopila globiformis</name>
    <name type="common">Rhodopseudomonas globiformis</name>
    <dbReference type="NCBI Taxonomy" id="1071"/>
    <lineage>
        <taxon>Bacteria</taxon>
        <taxon>Pseudomonadati</taxon>
        <taxon>Pseudomonadota</taxon>
        <taxon>Alphaproteobacteria</taxon>
        <taxon>Acetobacterales</taxon>
        <taxon>Acetobacteraceae</taxon>
        <taxon>Rhodopila</taxon>
    </lineage>
</organism>
<dbReference type="Proteomes" id="UP000239724">
    <property type="component" value="Unassembled WGS sequence"/>
</dbReference>
<gene>
    <name evidence="2" type="ORF">CCS01_14855</name>
</gene>
<protein>
    <recommendedName>
        <fullName evidence="1">Putative regulatory protein FmdB zinc ribbon domain-containing protein</fullName>
    </recommendedName>
</protein>
<reference evidence="2 3" key="1">
    <citation type="journal article" date="2018" name="Arch. Microbiol.">
        <title>New insights into the metabolic potential of the phototrophic purple bacterium Rhodopila globiformis DSM 161(T) from its draft genome sequence and evidence for a vanadium-dependent nitrogenase.</title>
        <authorList>
            <person name="Imhoff J.F."/>
            <person name="Rahn T."/>
            <person name="Kunzel S."/>
            <person name="Neulinger S.C."/>
        </authorList>
    </citation>
    <scope>NUCLEOTIDE SEQUENCE [LARGE SCALE GENOMIC DNA]</scope>
    <source>
        <strain evidence="2 3">DSM 161</strain>
    </source>
</reference>
<evidence type="ECO:0000313" key="2">
    <source>
        <dbReference type="EMBL" id="PPQ33193.1"/>
    </source>
</evidence>
<name>A0A2S6NF09_RHOGL</name>
<comment type="caution">
    <text evidence="2">The sequence shown here is derived from an EMBL/GenBank/DDBJ whole genome shotgun (WGS) entry which is preliminary data.</text>
</comment>
<dbReference type="OrthoDB" id="9813321at2"/>
<dbReference type="RefSeq" id="WP_104519619.1">
    <property type="nucleotide sequence ID" value="NZ_NHRY01000152.1"/>
</dbReference>
<dbReference type="AlphaFoldDB" id="A0A2S6NF09"/>
<sequence length="67" mass="7085">MPLFSYHCTGCDTEFETLVIGSEPPACPDCGSTDLQQLLSRVAPEPRVAEPTGSCCACEQYGRCAAA</sequence>
<feature type="domain" description="Putative regulatory protein FmdB zinc ribbon" evidence="1">
    <location>
        <begin position="1"/>
        <end position="40"/>
    </location>
</feature>
<dbReference type="SMART" id="SM00834">
    <property type="entry name" value="CxxC_CXXC_SSSS"/>
    <property type="match status" value="1"/>
</dbReference>
<dbReference type="EMBL" id="NHRY01000152">
    <property type="protein sequence ID" value="PPQ33193.1"/>
    <property type="molecule type" value="Genomic_DNA"/>
</dbReference>
<evidence type="ECO:0000259" key="1">
    <source>
        <dbReference type="SMART" id="SM00834"/>
    </source>
</evidence>